<evidence type="ECO:0000256" key="2">
    <source>
        <dbReference type="ARBA" id="ARBA00022692"/>
    </source>
</evidence>
<dbReference type="EMBL" id="RJVG01000003">
    <property type="protein sequence ID" value="ROR29298.1"/>
    <property type="molecule type" value="Genomic_DNA"/>
</dbReference>
<dbReference type="Proteomes" id="UP000273083">
    <property type="component" value="Unassembled WGS sequence"/>
</dbReference>
<evidence type="ECO:0000256" key="1">
    <source>
        <dbReference type="ARBA" id="ARBA00004141"/>
    </source>
</evidence>
<dbReference type="InterPro" id="IPR002645">
    <property type="entry name" value="STAS_dom"/>
</dbReference>
<sequence>MDKLKPKLFSVMKNYTKEQFMKDVVAGIIVAIIALPLSIALAIASGVNPERGLYTAIIAGFFISFLGGSRIQIGGPTAAFVVIIYSIIQEYGFDGLVIATILSGIILIIMGLLRFGSLIKFIPYTITTGFTSGIAIGILAGQIKDFFGLDMGPVPSEFIEKIKVYALNIHSINLSALFIGSISIITLIFWPKITDKIPGSLIAIIVSTLLVKFLKLDVNTIGSVYGELSSDFPSFHIPAMEFKTISRLIQPAFTIAILAGIESLLSCVVSDGMIGSRHRSNMELIAQGFGNIFSGLFGGIPATGAIARTAANAKNGGRTPISGIVHSITLLLILLIFMPFAALIPMPALAAVLIIVAYNMSEWREFIELIKTSPKSDIIVLILTFLLTVVFDLVIAIEVGIVVSAFLFMKRMSEVTEVNGWKYIEDMTDEDDIQDSENIKYKKVPKNTLVYEINGPMFFGAADKFMDITANEKRNKNVVIIRMRSVPAMDATALNTLKKIYKTCKKKGIILLFSHVQEQPMQVMTKAGFTEMVGFDNFLPHTDDALLLAEEIRIKNR</sequence>
<dbReference type="OrthoDB" id="9771198at2"/>
<dbReference type="InterPro" id="IPR001902">
    <property type="entry name" value="SLC26A/SulP_fam"/>
</dbReference>
<keyword evidence="4 5" id="KW-0472">Membrane</keyword>
<keyword evidence="3 5" id="KW-1133">Transmembrane helix</keyword>
<feature type="domain" description="STAS" evidence="6">
    <location>
        <begin position="447"/>
        <end position="549"/>
    </location>
</feature>
<evidence type="ECO:0000259" key="6">
    <source>
        <dbReference type="PROSITE" id="PS50801"/>
    </source>
</evidence>
<accession>A0A3N1XSS2</accession>
<feature type="transmembrane region" description="Helical" evidence="5">
    <location>
        <begin position="95"/>
        <end position="115"/>
    </location>
</feature>
<keyword evidence="8" id="KW-1185">Reference proteome</keyword>
<feature type="transmembrane region" description="Helical" evidence="5">
    <location>
        <begin position="164"/>
        <end position="191"/>
    </location>
</feature>
<feature type="transmembrane region" description="Helical" evidence="5">
    <location>
        <begin position="248"/>
        <end position="265"/>
    </location>
</feature>
<feature type="transmembrane region" description="Helical" evidence="5">
    <location>
        <begin position="197"/>
        <end position="214"/>
    </location>
</feature>
<feature type="transmembrane region" description="Helical" evidence="5">
    <location>
        <begin position="328"/>
        <end position="358"/>
    </location>
</feature>
<dbReference type="GO" id="GO:0055085">
    <property type="term" value="P:transmembrane transport"/>
    <property type="evidence" value="ECO:0007669"/>
    <property type="project" value="InterPro"/>
</dbReference>
<keyword evidence="2 5" id="KW-0812">Transmembrane</keyword>
<feature type="transmembrane region" description="Helical" evidence="5">
    <location>
        <begin position="285"/>
        <end position="307"/>
    </location>
</feature>
<organism evidence="7 8">
    <name type="scientific">Mobilisporobacter senegalensis</name>
    <dbReference type="NCBI Taxonomy" id="1329262"/>
    <lineage>
        <taxon>Bacteria</taxon>
        <taxon>Bacillati</taxon>
        <taxon>Bacillota</taxon>
        <taxon>Clostridia</taxon>
        <taxon>Lachnospirales</taxon>
        <taxon>Lachnospiraceae</taxon>
        <taxon>Mobilisporobacter</taxon>
    </lineage>
</organism>
<dbReference type="NCBIfam" id="TIGR00815">
    <property type="entry name" value="sulP"/>
    <property type="match status" value="1"/>
</dbReference>
<feature type="transmembrane region" description="Helical" evidence="5">
    <location>
        <begin position="56"/>
        <end position="88"/>
    </location>
</feature>
<dbReference type="PROSITE" id="PS50801">
    <property type="entry name" value="STAS"/>
    <property type="match status" value="1"/>
</dbReference>
<dbReference type="GO" id="GO:0016020">
    <property type="term" value="C:membrane"/>
    <property type="evidence" value="ECO:0007669"/>
    <property type="project" value="UniProtKB-SubCell"/>
</dbReference>
<dbReference type="Pfam" id="PF01740">
    <property type="entry name" value="STAS"/>
    <property type="match status" value="1"/>
</dbReference>
<dbReference type="PANTHER" id="PTHR11814">
    <property type="entry name" value="SULFATE TRANSPORTER"/>
    <property type="match status" value="1"/>
</dbReference>
<comment type="subcellular location">
    <subcellularLocation>
        <location evidence="1">Membrane</location>
        <topology evidence="1">Multi-pass membrane protein</topology>
    </subcellularLocation>
</comment>
<feature type="transmembrane region" description="Helical" evidence="5">
    <location>
        <begin position="121"/>
        <end position="143"/>
    </location>
</feature>
<dbReference type="AlphaFoldDB" id="A0A3N1XSS2"/>
<dbReference type="CDD" id="cd07042">
    <property type="entry name" value="STAS_SulP_like_sulfate_transporter"/>
    <property type="match status" value="1"/>
</dbReference>
<evidence type="ECO:0000256" key="3">
    <source>
        <dbReference type="ARBA" id="ARBA00022989"/>
    </source>
</evidence>
<evidence type="ECO:0000313" key="7">
    <source>
        <dbReference type="EMBL" id="ROR29298.1"/>
    </source>
</evidence>
<evidence type="ECO:0000313" key="8">
    <source>
        <dbReference type="Proteomes" id="UP000273083"/>
    </source>
</evidence>
<dbReference type="Pfam" id="PF00916">
    <property type="entry name" value="Sulfate_transp"/>
    <property type="match status" value="1"/>
</dbReference>
<name>A0A3N1XSS2_9FIRM</name>
<protein>
    <submittedName>
        <fullName evidence="7">SulP family sulfate permease</fullName>
    </submittedName>
</protein>
<dbReference type="Gene3D" id="3.30.750.24">
    <property type="entry name" value="STAS domain"/>
    <property type="match status" value="1"/>
</dbReference>
<evidence type="ECO:0000256" key="5">
    <source>
        <dbReference type="SAM" id="Phobius"/>
    </source>
</evidence>
<dbReference type="InterPro" id="IPR036513">
    <property type="entry name" value="STAS_dom_sf"/>
</dbReference>
<gene>
    <name evidence="7" type="ORF">EDD66_103234</name>
</gene>
<comment type="caution">
    <text evidence="7">The sequence shown here is derived from an EMBL/GenBank/DDBJ whole genome shotgun (WGS) entry which is preliminary data.</text>
</comment>
<proteinExistence type="predicted"/>
<feature type="transmembrane region" description="Helical" evidence="5">
    <location>
        <begin position="20"/>
        <end position="44"/>
    </location>
</feature>
<evidence type="ECO:0000256" key="4">
    <source>
        <dbReference type="ARBA" id="ARBA00023136"/>
    </source>
</evidence>
<reference evidence="7 8" key="1">
    <citation type="submission" date="2018-11" db="EMBL/GenBank/DDBJ databases">
        <title>Genomic Encyclopedia of Type Strains, Phase IV (KMG-IV): sequencing the most valuable type-strain genomes for metagenomic binning, comparative biology and taxonomic classification.</title>
        <authorList>
            <person name="Goeker M."/>
        </authorList>
    </citation>
    <scope>NUCLEOTIDE SEQUENCE [LARGE SCALE GENOMIC DNA]</scope>
    <source>
        <strain evidence="7 8">DSM 26537</strain>
    </source>
</reference>
<dbReference type="SUPFAM" id="SSF52091">
    <property type="entry name" value="SpoIIaa-like"/>
    <property type="match status" value="1"/>
</dbReference>
<feature type="transmembrane region" description="Helical" evidence="5">
    <location>
        <begin position="378"/>
        <end position="408"/>
    </location>
</feature>
<dbReference type="RefSeq" id="WP_123608742.1">
    <property type="nucleotide sequence ID" value="NZ_RJVG01000003.1"/>
</dbReference>
<dbReference type="InterPro" id="IPR011547">
    <property type="entry name" value="SLC26A/SulP_dom"/>
</dbReference>